<evidence type="ECO:0000313" key="1">
    <source>
        <dbReference type="EMBL" id="EAZ05815.1"/>
    </source>
</evidence>
<dbReference type="EMBL" id="CM000133">
    <property type="protein sequence ID" value="EAZ05815.1"/>
    <property type="molecule type" value="Genomic_DNA"/>
</dbReference>
<dbReference type="AlphaFoldDB" id="A2YRV4"/>
<evidence type="ECO:0000313" key="2">
    <source>
        <dbReference type="Proteomes" id="UP000007015"/>
    </source>
</evidence>
<protein>
    <submittedName>
        <fullName evidence="1">Uncharacterized protein</fullName>
    </submittedName>
</protein>
<proteinExistence type="predicted"/>
<keyword evidence="2" id="KW-1185">Reference proteome</keyword>
<organism evidence="1 2">
    <name type="scientific">Oryza sativa subsp. indica</name>
    <name type="common">Rice</name>
    <dbReference type="NCBI Taxonomy" id="39946"/>
    <lineage>
        <taxon>Eukaryota</taxon>
        <taxon>Viridiplantae</taxon>
        <taxon>Streptophyta</taxon>
        <taxon>Embryophyta</taxon>
        <taxon>Tracheophyta</taxon>
        <taxon>Spermatophyta</taxon>
        <taxon>Magnoliopsida</taxon>
        <taxon>Liliopsida</taxon>
        <taxon>Poales</taxon>
        <taxon>Poaceae</taxon>
        <taxon>BOP clade</taxon>
        <taxon>Oryzoideae</taxon>
        <taxon>Oryzeae</taxon>
        <taxon>Oryzinae</taxon>
        <taxon>Oryza</taxon>
        <taxon>Oryza sativa</taxon>
    </lineage>
</organism>
<gene>
    <name evidence="1" type="ORF">OsI_28051</name>
</gene>
<sequence length="76" mass="8426">MKVASSLDWGLLDSDYLRKMAGGHTHRTEAELKAFLDSCMEEIEGRTITGSCSKAQDYVNLQAAIYEKASKVVNKN</sequence>
<accession>A2YRV4</accession>
<reference evidence="1 2" key="1">
    <citation type="journal article" date="2005" name="PLoS Biol.">
        <title>The genomes of Oryza sativa: a history of duplications.</title>
        <authorList>
            <person name="Yu J."/>
            <person name="Wang J."/>
            <person name="Lin W."/>
            <person name="Li S."/>
            <person name="Li H."/>
            <person name="Zhou J."/>
            <person name="Ni P."/>
            <person name="Dong W."/>
            <person name="Hu S."/>
            <person name="Zeng C."/>
            <person name="Zhang J."/>
            <person name="Zhang Y."/>
            <person name="Li R."/>
            <person name="Xu Z."/>
            <person name="Li S."/>
            <person name="Li X."/>
            <person name="Zheng H."/>
            <person name="Cong L."/>
            <person name="Lin L."/>
            <person name="Yin J."/>
            <person name="Geng J."/>
            <person name="Li G."/>
            <person name="Shi J."/>
            <person name="Liu J."/>
            <person name="Lv H."/>
            <person name="Li J."/>
            <person name="Wang J."/>
            <person name="Deng Y."/>
            <person name="Ran L."/>
            <person name="Shi X."/>
            <person name="Wang X."/>
            <person name="Wu Q."/>
            <person name="Li C."/>
            <person name="Ren X."/>
            <person name="Wang J."/>
            <person name="Wang X."/>
            <person name="Li D."/>
            <person name="Liu D."/>
            <person name="Zhang X."/>
            <person name="Ji Z."/>
            <person name="Zhao W."/>
            <person name="Sun Y."/>
            <person name="Zhang Z."/>
            <person name="Bao J."/>
            <person name="Han Y."/>
            <person name="Dong L."/>
            <person name="Ji J."/>
            <person name="Chen P."/>
            <person name="Wu S."/>
            <person name="Liu J."/>
            <person name="Xiao Y."/>
            <person name="Bu D."/>
            <person name="Tan J."/>
            <person name="Yang L."/>
            <person name="Ye C."/>
            <person name="Zhang J."/>
            <person name="Xu J."/>
            <person name="Zhou Y."/>
            <person name="Yu Y."/>
            <person name="Zhang B."/>
            <person name="Zhuang S."/>
            <person name="Wei H."/>
            <person name="Liu B."/>
            <person name="Lei M."/>
            <person name="Yu H."/>
            <person name="Li Y."/>
            <person name="Xu H."/>
            <person name="Wei S."/>
            <person name="He X."/>
            <person name="Fang L."/>
            <person name="Zhang Z."/>
            <person name="Zhang Y."/>
            <person name="Huang X."/>
            <person name="Su Z."/>
            <person name="Tong W."/>
            <person name="Li J."/>
            <person name="Tong Z."/>
            <person name="Li S."/>
            <person name="Ye J."/>
            <person name="Wang L."/>
            <person name="Fang L."/>
            <person name="Lei T."/>
            <person name="Chen C."/>
            <person name="Chen H."/>
            <person name="Xu Z."/>
            <person name="Li H."/>
            <person name="Huang H."/>
            <person name="Zhang F."/>
            <person name="Xu H."/>
            <person name="Li N."/>
            <person name="Zhao C."/>
            <person name="Li S."/>
            <person name="Dong L."/>
            <person name="Huang Y."/>
            <person name="Li L."/>
            <person name="Xi Y."/>
            <person name="Qi Q."/>
            <person name="Li W."/>
            <person name="Zhang B."/>
            <person name="Hu W."/>
            <person name="Zhang Y."/>
            <person name="Tian X."/>
            <person name="Jiao Y."/>
            <person name="Liang X."/>
            <person name="Jin J."/>
            <person name="Gao L."/>
            <person name="Zheng W."/>
            <person name="Hao B."/>
            <person name="Liu S."/>
            <person name="Wang W."/>
            <person name="Yuan L."/>
            <person name="Cao M."/>
            <person name="McDermott J."/>
            <person name="Samudrala R."/>
            <person name="Wang J."/>
            <person name="Wong G.K."/>
            <person name="Yang H."/>
        </authorList>
    </citation>
    <scope>NUCLEOTIDE SEQUENCE [LARGE SCALE GENOMIC DNA]</scope>
    <source>
        <strain evidence="2">cv. 93-11</strain>
    </source>
</reference>
<dbReference type="Gramene" id="BGIOSGA028100-TA">
    <property type="protein sequence ID" value="BGIOSGA028100-PA"/>
    <property type="gene ID" value="BGIOSGA028100"/>
</dbReference>
<dbReference type="HOGENOM" id="CLU_2747585_0_0_1"/>
<name>A2YRV4_ORYSI</name>
<dbReference type="OMA" id="GGHTHRT"/>
<dbReference type="Proteomes" id="UP000007015">
    <property type="component" value="Chromosome 8"/>
</dbReference>